<dbReference type="CDD" id="cd22579">
    <property type="entry name" value="MPEG1_P2"/>
    <property type="match status" value="1"/>
</dbReference>
<dbReference type="GO" id="GO:0045087">
    <property type="term" value="P:innate immune response"/>
    <property type="evidence" value="ECO:0007669"/>
    <property type="project" value="UniProtKB-KW"/>
</dbReference>
<dbReference type="PANTHER" id="PTHR31463:SF5">
    <property type="entry name" value="MACROPHAGE-EXPRESSED GENE 1 PROTEIN"/>
    <property type="match status" value="1"/>
</dbReference>
<accession>F6W000</accession>
<dbReference type="SMART" id="SM00457">
    <property type="entry name" value="MACPF"/>
    <property type="match status" value="1"/>
</dbReference>
<dbReference type="OMA" id="AFWKRQS"/>
<dbReference type="eggNOG" id="ENOG502QRKR">
    <property type="taxonomic scope" value="Eukaryota"/>
</dbReference>
<dbReference type="GeneTree" id="ENSGT00390000008048"/>
<dbReference type="Bgee" id="ENSMODG00000024216">
    <property type="expression patterns" value="Expressed in liver and 3 other cell types or tissues"/>
</dbReference>
<dbReference type="GO" id="GO:0002250">
    <property type="term" value="P:adaptive immune response"/>
    <property type="evidence" value="ECO:0007669"/>
    <property type="project" value="UniProtKB-KW"/>
</dbReference>
<reference evidence="3" key="3">
    <citation type="submission" date="2025-09" db="UniProtKB">
        <authorList>
            <consortium name="Ensembl"/>
        </authorList>
    </citation>
    <scope>IDENTIFICATION</scope>
</reference>
<dbReference type="GO" id="GO:0030670">
    <property type="term" value="C:phagocytic vesicle membrane"/>
    <property type="evidence" value="ECO:0007669"/>
    <property type="project" value="UniProtKB-SubCell"/>
</dbReference>
<protein>
    <recommendedName>
        <fullName evidence="2">MACPF domain-containing protein</fullName>
    </recommendedName>
</protein>
<sequence>MLETHSEIIRDWRTYTDAFSLTINAEASFLSILNGKFSASSQRSKVHSVYDQTITTRVQARQHIYSLAAQPPWVLAEAFRQQLLHISEHLENNRSQQASYQAELLVLAYGTHVLTEVEAGASLMQEDQVKRALLDENSTKKVGIAASASAIFFSRIQLGANLTGQVRNQQQWEYVKNTVSSKIQNHGGEPFYPGITLQKWQQSIPNRLVAIGRSGLPLPFFITPEALPELQVPSVRRLALTVQKAIQQYYAVNTYPGCLQPKASNFNFQANVDDGSCEKAKHHFTFGGVFQKCQAVSGKGAETLCQPYRTANPLTGAASCPKNYSALLLNSELRSSNVPQMECRKQCSSCYWLFQCCKTVCGNREHPSVVSLSAYWCSPAGSPALSKPGFLFGGLYTNTQRNPLTKAQTCPHFFYPLVLFEDLKVCVSGNHEMGKSSAIPFGGFFSCRVGNPLAGFLQGQSPGMLKEVFYRDSPTVYPMKCPPGYSQHQAYLSEGCQILYCLQAGALFAQQLVPIHLPPFIRPPLLNESYTDVDALVDSDANQISNLDDATKEALKGSGGDQEHSGSGTWVTAGVWLPLVISLVIVAGVLVLSIRCYRKRQYLKL</sequence>
<dbReference type="InterPro" id="IPR020864">
    <property type="entry name" value="MACPF"/>
</dbReference>
<feature type="domain" description="MACPF" evidence="2">
    <location>
        <begin position="1"/>
        <end position="253"/>
    </location>
</feature>
<dbReference type="AlphaFoldDB" id="F6W000"/>
<keyword evidence="1" id="KW-1133">Transmembrane helix</keyword>
<evidence type="ECO:0000313" key="3">
    <source>
        <dbReference type="Ensembl" id="ENSMODP00000033637.2"/>
    </source>
</evidence>
<feature type="transmembrane region" description="Helical" evidence="1">
    <location>
        <begin position="575"/>
        <end position="597"/>
    </location>
</feature>
<keyword evidence="1" id="KW-0812">Transmembrane</keyword>
<dbReference type="HOGENOM" id="CLU_023578_1_0_1"/>
<evidence type="ECO:0000313" key="4">
    <source>
        <dbReference type="Proteomes" id="UP000002280"/>
    </source>
</evidence>
<name>F6W000_MONDO</name>
<proteinExistence type="predicted"/>
<evidence type="ECO:0000259" key="2">
    <source>
        <dbReference type="PROSITE" id="PS51412"/>
    </source>
</evidence>
<dbReference type="PANTHER" id="PTHR31463">
    <property type="entry name" value="MACROPHAGE-EXPRESSED GENE 1 PROTEIN"/>
    <property type="match status" value="1"/>
</dbReference>
<evidence type="ECO:0000256" key="1">
    <source>
        <dbReference type="SAM" id="Phobius"/>
    </source>
</evidence>
<dbReference type="Ensembl" id="ENSMODT00000035218.2">
    <property type="protein sequence ID" value="ENSMODP00000033637.2"/>
    <property type="gene ID" value="ENSMODG00000024216.2"/>
</dbReference>
<reference evidence="3" key="2">
    <citation type="submission" date="2025-08" db="UniProtKB">
        <authorList>
            <consortium name="Ensembl"/>
        </authorList>
    </citation>
    <scope>IDENTIFICATION</scope>
</reference>
<organism evidence="3 4">
    <name type="scientific">Monodelphis domestica</name>
    <name type="common">Gray short-tailed opossum</name>
    <dbReference type="NCBI Taxonomy" id="13616"/>
    <lineage>
        <taxon>Eukaryota</taxon>
        <taxon>Metazoa</taxon>
        <taxon>Chordata</taxon>
        <taxon>Craniata</taxon>
        <taxon>Vertebrata</taxon>
        <taxon>Euteleostomi</taxon>
        <taxon>Mammalia</taxon>
        <taxon>Metatheria</taxon>
        <taxon>Didelphimorphia</taxon>
        <taxon>Didelphidae</taxon>
        <taxon>Monodelphis</taxon>
    </lineage>
</organism>
<keyword evidence="1" id="KW-0472">Membrane</keyword>
<reference evidence="3 4" key="1">
    <citation type="journal article" date="2007" name="Nature">
        <title>Genome of the marsupial Monodelphis domestica reveals innovation in non-coding sequences.</title>
        <authorList>
            <person name="Mikkelsen T.S."/>
            <person name="Wakefield M.J."/>
            <person name="Aken B."/>
            <person name="Amemiya C.T."/>
            <person name="Chang J.L."/>
            <person name="Duke S."/>
            <person name="Garber M."/>
            <person name="Gentles A.J."/>
            <person name="Goodstadt L."/>
            <person name="Heger A."/>
            <person name="Jurka J."/>
            <person name="Kamal M."/>
            <person name="Mauceli E."/>
            <person name="Searle S.M."/>
            <person name="Sharpe T."/>
            <person name="Baker M.L."/>
            <person name="Batzer M.A."/>
            <person name="Benos P.V."/>
            <person name="Belov K."/>
            <person name="Clamp M."/>
            <person name="Cook A."/>
            <person name="Cuff J."/>
            <person name="Das R."/>
            <person name="Davidow L."/>
            <person name="Deakin J.E."/>
            <person name="Fazzari M.J."/>
            <person name="Glass J.L."/>
            <person name="Grabherr M."/>
            <person name="Greally J.M."/>
            <person name="Gu W."/>
            <person name="Hore T.A."/>
            <person name="Huttley G.A."/>
            <person name="Kleber M."/>
            <person name="Jirtle R.L."/>
            <person name="Koina E."/>
            <person name="Lee J.T."/>
            <person name="Mahony S."/>
            <person name="Marra M.A."/>
            <person name="Miller R.D."/>
            <person name="Nicholls R.D."/>
            <person name="Oda M."/>
            <person name="Papenfuss A.T."/>
            <person name="Parra Z.E."/>
            <person name="Pollock D.D."/>
            <person name="Ray D.A."/>
            <person name="Schein J.E."/>
            <person name="Speed T.P."/>
            <person name="Thompson K."/>
            <person name="VandeBerg J.L."/>
            <person name="Wade C.M."/>
            <person name="Walker J.A."/>
            <person name="Waters P.D."/>
            <person name="Webber C."/>
            <person name="Weidman J.R."/>
            <person name="Xie X."/>
            <person name="Zody M.C."/>
            <person name="Baldwin J."/>
            <person name="Abdouelleil A."/>
            <person name="Abdulkadir J."/>
            <person name="Abebe A."/>
            <person name="Abera B."/>
            <person name="Abreu J."/>
            <person name="Acer S.C."/>
            <person name="Aftuck L."/>
            <person name="Alexander A."/>
            <person name="An P."/>
            <person name="Anderson E."/>
            <person name="Anderson S."/>
            <person name="Arachi H."/>
            <person name="Azer M."/>
            <person name="Bachantsang P."/>
            <person name="Barry A."/>
            <person name="Bayul T."/>
            <person name="Berlin A."/>
            <person name="Bessette D."/>
            <person name="Bloom T."/>
            <person name="Bloom T."/>
            <person name="Boguslavskiy L."/>
            <person name="Bonnet C."/>
            <person name="Boukhgalter B."/>
            <person name="Bourzgui I."/>
            <person name="Brown A."/>
            <person name="Cahill P."/>
            <person name="Channer S."/>
            <person name="Cheshatsang Y."/>
            <person name="Chuda L."/>
            <person name="Citroen M."/>
            <person name="Collymore A."/>
            <person name="Cooke P."/>
            <person name="Costello M."/>
            <person name="D'Aco K."/>
            <person name="Daza R."/>
            <person name="De Haan G."/>
            <person name="DeGray S."/>
            <person name="DeMaso C."/>
            <person name="Dhargay N."/>
            <person name="Dooley K."/>
            <person name="Dooley E."/>
            <person name="Doricent M."/>
            <person name="Dorje P."/>
            <person name="Dorjee K."/>
            <person name="Dupes A."/>
            <person name="Elong R."/>
            <person name="Falk J."/>
            <person name="Farina A."/>
            <person name="Faro S."/>
            <person name="Ferguson D."/>
            <person name="Fisher S."/>
            <person name="Foley C.D."/>
            <person name="Franke A."/>
            <person name="Friedrich D."/>
            <person name="Gadbois L."/>
            <person name="Gearin G."/>
            <person name="Gearin C.R."/>
            <person name="Giannoukos G."/>
            <person name="Goode T."/>
            <person name="Graham J."/>
            <person name="Grandbois E."/>
            <person name="Grewal S."/>
            <person name="Gyaltsen K."/>
            <person name="Hafez N."/>
            <person name="Hagos B."/>
            <person name="Hall J."/>
            <person name="Henson C."/>
            <person name="Hollinger A."/>
            <person name="Honan T."/>
            <person name="Huard M.D."/>
            <person name="Hughes L."/>
            <person name="Hurhula B."/>
            <person name="Husby M.E."/>
            <person name="Kamat A."/>
            <person name="Kanga B."/>
            <person name="Kashin S."/>
            <person name="Khazanovich D."/>
            <person name="Kisner P."/>
            <person name="Lance K."/>
            <person name="Lara M."/>
            <person name="Lee W."/>
            <person name="Lennon N."/>
            <person name="Letendre F."/>
            <person name="LeVine R."/>
            <person name="Lipovsky A."/>
            <person name="Liu X."/>
            <person name="Liu J."/>
            <person name="Liu S."/>
            <person name="Lokyitsang T."/>
            <person name="Lokyitsang Y."/>
            <person name="Lubonja R."/>
            <person name="Lui A."/>
            <person name="MacDonald P."/>
            <person name="Magnisalis V."/>
            <person name="Maru K."/>
            <person name="Matthews C."/>
            <person name="McCusker W."/>
            <person name="McDonough S."/>
            <person name="Mehta T."/>
            <person name="Meldrim J."/>
            <person name="Meneus L."/>
            <person name="Mihai O."/>
            <person name="Mihalev A."/>
            <person name="Mihova T."/>
            <person name="Mittelman R."/>
            <person name="Mlenga V."/>
            <person name="Montmayeur A."/>
            <person name="Mulrain L."/>
            <person name="Navidi A."/>
            <person name="Naylor J."/>
            <person name="Negash T."/>
            <person name="Nguyen T."/>
            <person name="Nguyen N."/>
            <person name="Nicol R."/>
            <person name="Norbu C."/>
            <person name="Norbu N."/>
            <person name="Novod N."/>
            <person name="O'Neill B."/>
            <person name="Osman S."/>
            <person name="Markiewicz E."/>
            <person name="Oyono O.L."/>
            <person name="Patti C."/>
            <person name="Phunkhang P."/>
            <person name="Pierre F."/>
            <person name="Priest M."/>
            <person name="Raghuraman S."/>
            <person name="Rege F."/>
            <person name="Reyes R."/>
            <person name="Rise C."/>
            <person name="Rogov P."/>
            <person name="Ross K."/>
            <person name="Ryan E."/>
            <person name="Settipalli S."/>
            <person name="Shea T."/>
            <person name="Sherpa N."/>
            <person name="Shi L."/>
            <person name="Shih D."/>
            <person name="Sparrow T."/>
            <person name="Spaulding J."/>
            <person name="Stalker J."/>
            <person name="Stange-Thomann N."/>
            <person name="Stavropoulos S."/>
            <person name="Stone C."/>
            <person name="Strader C."/>
            <person name="Tesfaye S."/>
            <person name="Thomson T."/>
            <person name="Thoulutsang Y."/>
            <person name="Thoulutsang D."/>
            <person name="Topham K."/>
            <person name="Topping I."/>
            <person name="Tsamla T."/>
            <person name="Vassiliev H."/>
            <person name="Vo A."/>
            <person name="Wangchuk T."/>
            <person name="Wangdi T."/>
            <person name="Weiand M."/>
            <person name="Wilkinson J."/>
            <person name="Wilson A."/>
            <person name="Yadav S."/>
            <person name="Young G."/>
            <person name="Yu Q."/>
            <person name="Zembek L."/>
            <person name="Zhong D."/>
            <person name="Zimmer A."/>
            <person name="Zwirko Z."/>
            <person name="Jaffe D.B."/>
            <person name="Alvarez P."/>
            <person name="Brockman W."/>
            <person name="Butler J."/>
            <person name="Chin C."/>
            <person name="Gnerre S."/>
            <person name="MacCallum I."/>
            <person name="Graves J.A."/>
            <person name="Ponting C.P."/>
            <person name="Breen M."/>
            <person name="Samollow P.B."/>
            <person name="Lander E.S."/>
            <person name="Lindblad-Toh K."/>
        </authorList>
    </citation>
    <scope>NUCLEOTIDE SEQUENCE [LARGE SCALE GENOMIC DNA]</scope>
</reference>
<keyword evidence="4" id="KW-1185">Reference proteome</keyword>
<dbReference type="PROSITE" id="PS51412">
    <property type="entry name" value="MACPF_2"/>
    <property type="match status" value="1"/>
</dbReference>
<dbReference type="InterPro" id="IPR039707">
    <property type="entry name" value="MPEG1"/>
</dbReference>
<dbReference type="InParanoid" id="F6W000"/>
<dbReference type="Pfam" id="PF01823">
    <property type="entry name" value="MACPF"/>
    <property type="match status" value="1"/>
</dbReference>
<dbReference type="Proteomes" id="UP000002280">
    <property type="component" value="Chromosome 5"/>
</dbReference>